<reference evidence="3 4" key="1">
    <citation type="journal article" date="2008" name="J. Bacteriol.">
        <title>'Candidatus Cloacamonas acidaminovorans': genome sequence reconstruction provides a first glimpse of a new bacterial division.</title>
        <authorList>
            <person name="Pelletier E."/>
            <person name="Kreimeyer A."/>
            <person name="Bocs S."/>
            <person name="Rouy Z."/>
            <person name="Gyapay G."/>
            <person name="Chouari R."/>
            <person name="Riviere D."/>
            <person name="Ganesan A."/>
            <person name="Daegelen P."/>
            <person name="Sghir A."/>
            <person name="Cohen G.N."/>
            <person name="Medigue C."/>
            <person name="Weissenbach J."/>
            <person name="Le Paslier D."/>
        </authorList>
    </citation>
    <scope>NUCLEOTIDE SEQUENCE [LARGE SCALE GENOMIC DNA]</scope>
    <source>
        <strain evidence="4">Evry</strain>
    </source>
</reference>
<keyword evidence="4" id="KW-1185">Reference proteome</keyword>
<dbReference type="AlphaFoldDB" id="B0VG83"/>
<name>B0VG83_CLOAI</name>
<feature type="transmembrane region" description="Helical" evidence="2">
    <location>
        <begin position="68"/>
        <end position="87"/>
    </location>
</feature>
<feature type="transmembrane region" description="Helical" evidence="2">
    <location>
        <begin position="12"/>
        <end position="31"/>
    </location>
</feature>
<dbReference type="PANTHER" id="PTHR33219:SF14">
    <property type="entry name" value="PROTEIN COFACTOR ASSEMBLY OF COMPLEX C SUBUNIT B CCB3, CHLOROPLASTIC-RELATED"/>
    <property type="match status" value="1"/>
</dbReference>
<gene>
    <name evidence="3" type="ordered locus">CLOAM0403</name>
</gene>
<organism evidence="3 4">
    <name type="scientific">Cloacimonas acidaminovorans (strain Evry)</name>
    <dbReference type="NCBI Taxonomy" id="459349"/>
    <lineage>
        <taxon>Bacteria</taxon>
        <taxon>Pseudomonadati</taxon>
        <taxon>Candidatus Cloacimonadota</taxon>
        <taxon>Candidatus Cloacimonadia</taxon>
        <taxon>Candidatus Cloacimonadales</taxon>
        <taxon>Candidatus Cloacimonadaceae</taxon>
        <taxon>Candidatus Cloacimonas</taxon>
    </lineage>
</organism>
<dbReference type="STRING" id="459349.CLOAM0403"/>
<evidence type="ECO:0000313" key="3">
    <source>
        <dbReference type="EMBL" id="CAO80306.1"/>
    </source>
</evidence>
<dbReference type="Proteomes" id="UP000002019">
    <property type="component" value="Chromosome"/>
</dbReference>
<dbReference type="HOGENOM" id="CLU_136788_1_1_0"/>
<comment type="similarity">
    <text evidence="1">Belongs to the YggT family.</text>
</comment>
<keyword evidence="2" id="KW-1133">Transmembrane helix</keyword>
<dbReference type="PANTHER" id="PTHR33219">
    <property type="entry name" value="YLMG HOMOLOG PROTEIN 2, CHLOROPLASTIC"/>
    <property type="match status" value="1"/>
</dbReference>
<sequence length="90" mass="10324">MIYSTSLTGSILLFAVRIIQIYNILIIARVFASWIIRNPYNRLYHFLISITEPVLGPIRHILPPMMGLDLSPIIAFFILDLLSRLLISLI</sequence>
<dbReference type="EMBL" id="CU466930">
    <property type="protein sequence ID" value="CAO80306.1"/>
    <property type="molecule type" value="Genomic_DNA"/>
</dbReference>
<proteinExistence type="inferred from homology"/>
<dbReference type="KEGG" id="caci:CLOAM0403"/>
<dbReference type="eggNOG" id="COG0762">
    <property type="taxonomic scope" value="Bacteria"/>
</dbReference>
<keyword evidence="2" id="KW-0812">Transmembrane</keyword>
<dbReference type="Pfam" id="PF02325">
    <property type="entry name" value="CCB3_YggT"/>
    <property type="match status" value="1"/>
</dbReference>
<dbReference type="RefSeq" id="WP_015424167.1">
    <property type="nucleotide sequence ID" value="NC_020449.1"/>
</dbReference>
<evidence type="ECO:0000313" key="4">
    <source>
        <dbReference type="Proteomes" id="UP000002019"/>
    </source>
</evidence>
<dbReference type="GO" id="GO:0016020">
    <property type="term" value="C:membrane"/>
    <property type="evidence" value="ECO:0007669"/>
    <property type="project" value="InterPro"/>
</dbReference>
<dbReference type="InterPro" id="IPR003425">
    <property type="entry name" value="CCB3/YggT"/>
</dbReference>
<keyword evidence="2" id="KW-0472">Membrane</keyword>
<evidence type="ECO:0000256" key="1">
    <source>
        <dbReference type="ARBA" id="ARBA00010894"/>
    </source>
</evidence>
<protein>
    <submittedName>
        <fullName evidence="3">YGGT family protein</fullName>
    </submittedName>
</protein>
<evidence type="ECO:0000256" key="2">
    <source>
        <dbReference type="SAM" id="Phobius"/>
    </source>
</evidence>
<accession>B0VG83</accession>